<sequence>MDEFLSFAALNPGSIGPTLPPVHPFQFPTGPTGSTGATGSTGSTGLIGPTGSTGSTGPTGFNLPAGLASITLTSNETTACVPTQGNNTLFFWVKY</sequence>
<evidence type="ECO:0000313" key="2">
    <source>
        <dbReference type="EMBL" id="KWU55242.1"/>
    </source>
</evidence>
<comment type="caution">
    <text evidence="2">The sequence shown here is derived from an EMBL/GenBank/DDBJ whole genome shotgun (WGS) entry which is preliminary data.</text>
</comment>
<dbReference type="NCBIfam" id="TIGR03720">
    <property type="entry name" value="exospor_lead"/>
    <property type="match status" value="1"/>
</dbReference>
<organism evidence="2 3">
    <name type="scientific">Bacillus mycoides</name>
    <dbReference type="NCBI Taxonomy" id="1405"/>
    <lineage>
        <taxon>Bacteria</taxon>
        <taxon>Bacillati</taxon>
        <taxon>Bacillota</taxon>
        <taxon>Bacilli</taxon>
        <taxon>Bacillales</taxon>
        <taxon>Bacillaceae</taxon>
        <taxon>Bacillus</taxon>
        <taxon>Bacillus cereus group</taxon>
    </lineage>
</organism>
<evidence type="ECO:0008006" key="4">
    <source>
        <dbReference type="Google" id="ProtNLM"/>
    </source>
</evidence>
<dbReference type="EMBL" id="LRPH01000090">
    <property type="protein sequence ID" value="KWU55242.1"/>
    <property type="molecule type" value="Genomic_DNA"/>
</dbReference>
<proteinExistence type="predicted"/>
<accession>A0A109FV74</accession>
<dbReference type="Proteomes" id="UP000065797">
    <property type="component" value="Unassembled WGS sequence"/>
</dbReference>
<evidence type="ECO:0000256" key="1">
    <source>
        <dbReference type="SAM" id="MobiDB-lite"/>
    </source>
</evidence>
<evidence type="ECO:0000313" key="3">
    <source>
        <dbReference type="Proteomes" id="UP000065797"/>
    </source>
</evidence>
<dbReference type="AlphaFoldDB" id="A0A109FV74"/>
<reference evidence="2 3" key="1">
    <citation type="submission" date="2016-01" db="EMBL/GenBank/DDBJ databases">
        <authorList>
            <person name="McClelland M."/>
            <person name="Jain A."/>
            <person name="Saraogi P."/>
            <person name="Mendelson R."/>
            <person name="Westerman R."/>
            <person name="SanMiguel P."/>
            <person name="Csonka L."/>
        </authorList>
    </citation>
    <scope>NUCLEOTIDE SEQUENCE [LARGE SCALE GENOMIC DNA]</scope>
    <source>
        <strain evidence="2 3">PE8-15</strain>
    </source>
</reference>
<feature type="region of interest" description="Disordered" evidence="1">
    <location>
        <begin position="19"/>
        <end position="60"/>
    </location>
</feature>
<protein>
    <recommendedName>
        <fullName evidence="4">Exosporium leader peptide</fullName>
    </recommendedName>
</protein>
<name>A0A109FV74_BACMY</name>
<dbReference type="InterPro" id="IPR021201">
    <property type="entry name" value="Leader_pep_exosporium"/>
</dbReference>
<gene>
    <name evidence="2" type="ORF">AWW70_24990</name>
</gene>
<feature type="compositionally biased region" description="Low complexity" evidence="1">
    <location>
        <begin position="28"/>
        <end position="60"/>
    </location>
</feature>